<feature type="transmembrane region" description="Helical" evidence="2">
    <location>
        <begin position="12"/>
        <end position="37"/>
    </location>
</feature>
<proteinExistence type="predicted"/>
<gene>
    <name evidence="3" type="ORF">GCM10009559_74690</name>
</gene>
<evidence type="ECO:0000256" key="1">
    <source>
        <dbReference type="SAM" id="MobiDB-lite"/>
    </source>
</evidence>
<evidence type="ECO:0000313" key="4">
    <source>
        <dbReference type="Proteomes" id="UP001499967"/>
    </source>
</evidence>
<keyword evidence="2" id="KW-0812">Transmembrane</keyword>
<evidence type="ECO:0008006" key="5">
    <source>
        <dbReference type="Google" id="ProtNLM"/>
    </source>
</evidence>
<organism evidence="3 4">
    <name type="scientific">Pseudonocardia zijingensis</name>
    <dbReference type="NCBI Taxonomy" id="153376"/>
    <lineage>
        <taxon>Bacteria</taxon>
        <taxon>Bacillati</taxon>
        <taxon>Actinomycetota</taxon>
        <taxon>Actinomycetes</taxon>
        <taxon>Pseudonocardiales</taxon>
        <taxon>Pseudonocardiaceae</taxon>
        <taxon>Pseudonocardia</taxon>
    </lineage>
</organism>
<name>A0ABP3YTZ8_9PSEU</name>
<dbReference type="Proteomes" id="UP001499967">
    <property type="component" value="Unassembled WGS sequence"/>
</dbReference>
<keyword evidence="4" id="KW-1185">Reference proteome</keyword>
<accession>A0ABP3YTZ8</accession>
<sequence>MTTSPTPTDRQPGLAATVGLYTAARVGLVALVTALLLVAGVPFLIALLVALIVALPLSMVLFRGLRGRLDAALNATRERRAREREALRAKLRGDALAEPTAEEPLVASDEPAGREADRGQQ</sequence>
<dbReference type="EMBL" id="BAAAHP010000294">
    <property type="protein sequence ID" value="GAA0906311.1"/>
    <property type="molecule type" value="Genomic_DNA"/>
</dbReference>
<keyword evidence="2" id="KW-0472">Membrane</keyword>
<keyword evidence="2" id="KW-1133">Transmembrane helix</keyword>
<dbReference type="RefSeq" id="WP_343946570.1">
    <property type="nucleotide sequence ID" value="NZ_BAAAHP010000294.1"/>
</dbReference>
<comment type="caution">
    <text evidence="3">The sequence shown here is derived from an EMBL/GenBank/DDBJ whole genome shotgun (WGS) entry which is preliminary data.</text>
</comment>
<reference evidence="4" key="1">
    <citation type="journal article" date="2019" name="Int. J. Syst. Evol. Microbiol.">
        <title>The Global Catalogue of Microorganisms (GCM) 10K type strain sequencing project: providing services to taxonomists for standard genome sequencing and annotation.</title>
        <authorList>
            <consortium name="The Broad Institute Genomics Platform"/>
            <consortium name="The Broad Institute Genome Sequencing Center for Infectious Disease"/>
            <person name="Wu L."/>
            <person name="Ma J."/>
        </authorList>
    </citation>
    <scope>NUCLEOTIDE SEQUENCE [LARGE SCALE GENOMIC DNA]</scope>
    <source>
        <strain evidence="4">JCM 11117</strain>
    </source>
</reference>
<protein>
    <recommendedName>
        <fullName evidence="5">DUF4229 domain-containing protein</fullName>
    </recommendedName>
</protein>
<feature type="region of interest" description="Disordered" evidence="1">
    <location>
        <begin position="91"/>
        <end position="121"/>
    </location>
</feature>
<dbReference type="Pfam" id="PF14012">
    <property type="entry name" value="DUF4229"/>
    <property type="match status" value="1"/>
</dbReference>
<evidence type="ECO:0000313" key="3">
    <source>
        <dbReference type="EMBL" id="GAA0906311.1"/>
    </source>
</evidence>
<feature type="transmembrane region" description="Helical" evidence="2">
    <location>
        <begin position="43"/>
        <end position="62"/>
    </location>
</feature>
<dbReference type="InterPro" id="IPR025323">
    <property type="entry name" value="DUF4229"/>
</dbReference>
<feature type="compositionally biased region" description="Basic and acidic residues" evidence="1">
    <location>
        <begin position="111"/>
        <end position="121"/>
    </location>
</feature>
<evidence type="ECO:0000256" key="2">
    <source>
        <dbReference type="SAM" id="Phobius"/>
    </source>
</evidence>